<protein>
    <submittedName>
        <fullName evidence="3">Hydrolase</fullName>
    </submittedName>
</protein>
<dbReference type="PANTHER" id="PTHR43540">
    <property type="entry name" value="PEROXYUREIDOACRYLATE/UREIDOACRYLATE AMIDOHYDROLASE-RELATED"/>
    <property type="match status" value="1"/>
</dbReference>
<dbReference type="AlphaFoldDB" id="A0A8J3NWS7"/>
<keyword evidence="4" id="KW-1185">Reference proteome</keyword>
<name>A0A8J3NWS7_9ACTN</name>
<proteinExistence type="predicted"/>
<dbReference type="CDD" id="cd00431">
    <property type="entry name" value="cysteine_hydrolases"/>
    <property type="match status" value="1"/>
</dbReference>
<evidence type="ECO:0000313" key="4">
    <source>
        <dbReference type="Proteomes" id="UP000659904"/>
    </source>
</evidence>
<dbReference type="PANTHER" id="PTHR43540:SF7">
    <property type="entry name" value="ISOCHORISMATASE FAMILY PROTEIN YECD"/>
    <property type="match status" value="1"/>
</dbReference>
<dbReference type="Pfam" id="PF00857">
    <property type="entry name" value="Isochorismatase"/>
    <property type="match status" value="1"/>
</dbReference>
<evidence type="ECO:0000313" key="3">
    <source>
        <dbReference type="EMBL" id="GIF95635.1"/>
    </source>
</evidence>
<feature type="domain" description="Isochorismatase-like" evidence="2">
    <location>
        <begin position="4"/>
        <end position="161"/>
    </location>
</feature>
<dbReference type="SUPFAM" id="SSF52499">
    <property type="entry name" value="Isochorismatase-like hydrolases"/>
    <property type="match status" value="1"/>
</dbReference>
<dbReference type="InterPro" id="IPR036380">
    <property type="entry name" value="Isochorismatase-like_sf"/>
</dbReference>
<evidence type="ECO:0000259" key="2">
    <source>
        <dbReference type="Pfam" id="PF00857"/>
    </source>
</evidence>
<dbReference type="Proteomes" id="UP000659904">
    <property type="component" value="Unassembled WGS sequence"/>
</dbReference>
<evidence type="ECO:0000256" key="1">
    <source>
        <dbReference type="ARBA" id="ARBA00022801"/>
    </source>
</evidence>
<dbReference type="GO" id="GO:0016787">
    <property type="term" value="F:hydrolase activity"/>
    <property type="evidence" value="ECO:0007669"/>
    <property type="project" value="UniProtKB-KW"/>
</dbReference>
<dbReference type="InterPro" id="IPR050272">
    <property type="entry name" value="Isochorismatase-like_hydrls"/>
</dbReference>
<organism evidence="3 4">
    <name type="scientific">Catellatospora citrea</name>
    <dbReference type="NCBI Taxonomy" id="53366"/>
    <lineage>
        <taxon>Bacteria</taxon>
        <taxon>Bacillati</taxon>
        <taxon>Actinomycetota</taxon>
        <taxon>Actinomycetes</taxon>
        <taxon>Micromonosporales</taxon>
        <taxon>Micromonosporaceae</taxon>
        <taxon>Catellatospora</taxon>
    </lineage>
</organism>
<dbReference type="InterPro" id="IPR000868">
    <property type="entry name" value="Isochorismatase-like_dom"/>
</dbReference>
<reference evidence="3 4" key="1">
    <citation type="submission" date="2021-01" db="EMBL/GenBank/DDBJ databases">
        <title>Whole genome shotgun sequence of Catellatospora citrea NBRC 14495.</title>
        <authorList>
            <person name="Komaki H."/>
            <person name="Tamura T."/>
        </authorList>
    </citation>
    <scope>NUCLEOTIDE SEQUENCE [LARGE SCALE GENOMIC DNA]</scope>
    <source>
        <strain evidence="3 4">NBRC 14495</strain>
    </source>
</reference>
<accession>A0A8J3NWS7</accession>
<sequence>MVTTALVLIDLMPRIVALPVEPYSGDDVLRRCTRLADAFRAADRPVVLVRVERPDTAVQPPGSDLVEGLAKPGDVVVVKRTIGAFQGTDLQEQLQRRGVTTLVLAGLVTTMGVESTARAAGDLGYDLEFVEDAMSGLATDEHEMAVRRTFPRLGRVRTTADYL</sequence>
<dbReference type="Gene3D" id="3.40.50.850">
    <property type="entry name" value="Isochorismatase-like"/>
    <property type="match status" value="1"/>
</dbReference>
<dbReference type="EMBL" id="BONH01000001">
    <property type="protein sequence ID" value="GIF95635.1"/>
    <property type="molecule type" value="Genomic_DNA"/>
</dbReference>
<gene>
    <name evidence="3" type="ORF">Cci01nite_07290</name>
</gene>
<comment type="caution">
    <text evidence="3">The sequence shown here is derived from an EMBL/GenBank/DDBJ whole genome shotgun (WGS) entry which is preliminary data.</text>
</comment>
<keyword evidence="1 3" id="KW-0378">Hydrolase</keyword>